<dbReference type="Pfam" id="PF03279">
    <property type="entry name" value="Lip_A_acyltrans"/>
    <property type="match status" value="1"/>
</dbReference>
<dbReference type="Proteomes" id="UP000886667">
    <property type="component" value="Unassembled WGS sequence"/>
</dbReference>
<evidence type="ECO:0000256" key="7">
    <source>
        <dbReference type="SAM" id="Phobius"/>
    </source>
</evidence>
<proteinExistence type="predicted"/>
<dbReference type="InterPro" id="IPR004960">
    <property type="entry name" value="LipA_acyltrans"/>
</dbReference>
<evidence type="ECO:0000313" key="8">
    <source>
        <dbReference type="EMBL" id="MCG7945535.1"/>
    </source>
</evidence>
<keyword evidence="4" id="KW-0808">Transferase</keyword>
<gene>
    <name evidence="8" type="ORF">JAZ07_04230</name>
</gene>
<dbReference type="CDD" id="cd07984">
    <property type="entry name" value="LPLAT_LABLAT-like"/>
    <property type="match status" value="1"/>
</dbReference>
<feature type="transmembrane region" description="Helical" evidence="7">
    <location>
        <begin position="20"/>
        <end position="45"/>
    </location>
</feature>
<dbReference type="InterPro" id="IPR014548">
    <property type="entry name" value="Ac_Trasf"/>
</dbReference>
<keyword evidence="5 7" id="KW-0472">Membrane</keyword>
<keyword evidence="3" id="KW-0997">Cell inner membrane</keyword>
<keyword evidence="7" id="KW-0812">Transmembrane</keyword>
<dbReference type="PIRSF" id="PIRSF028561">
    <property type="entry name" value="Ac_Trasf"/>
    <property type="match status" value="1"/>
</dbReference>
<comment type="caution">
    <text evidence="8">The sequence shown here is derived from an EMBL/GenBank/DDBJ whole genome shotgun (WGS) entry which is preliminary data.</text>
</comment>
<evidence type="ECO:0000256" key="1">
    <source>
        <dbReference type="ARBA" id="ARBA00004533"/>
    </source>
</evidence>
<sequence length="301" mass="34923">MSKRWQGQVERGTTGALHLILWIALNLGRFTARLILYPITLYFLITGSNQRRASTDYLNLALGRPANLLDNAKHIHTFSATILDRVFLMADRYDYFDLEIHNHKLIAEHLDANRGCILLGSHLGSFEILRATAIVKRELPLKILMYPQHNEMMMQVFSELNPSLSDSIIELGRPDTLIKAQEVVDQGGILGLLGDRVMDANKTVQCQFLGRETTFPQGPMLLASIMKCPVFLFFGLYLGGNRYQIRMEHFTDRVELERGRREEMLQIWTQRYADRLEFYARHAPYNWFNFYDFWGRDDASE</sequence>
<protein>
    <submittedName>
        <fullName evidence="8">Lipid A biosynthesis acyltransferase</fullName>
    </submittedName>
</protein>
<dbReference type="PANTHER" id="PTHR30606">
    <property type="entry name" value="LIPID A BIOSYNTHESIS LAUROYL ACYLTRANSFERASE"/>
    <property type="match status" value="1"/>
</dbReference>
<dbReference type="GO" id="GO:0016746">
    <property type="term" value="F:acyltransferase activity"/>
    <property type="evidence" value="ECO:0007669"/>
    <property type="project" value="UniProtKB-KW"/>
</dbReference>
<evidence type="ECO:0000256" key="6">
    <source>
        <dbReference type="ARBA" id="ARBA00023315"/>
    </source>
</evidence>
<evidence type="ECO:0000313" key="9">
    <source>
        <dbReference type="Proteomes" id="UP000886667"/>
    </source>
</evidence>
<dbReference type="PANTHER" id="PTHR30606:SF9">
    <property type="entry name" value="LIPID A BIOSYNTHESIS LAUROYLTRANSFERASE"/>
    <property type="match status" value="1"/>
</dbReference>
<feature type="transmembrane region" description="Helical" evidence="7">
    <location>
        <begin position="220"/>
        <end position="239"/>
    </location>
</feature>
<dbReference type="EMBL" id="JAEPCM010000110">
    <property type="protein sequence ID" value="MCG7945535.1"/>
    <property type="molecule type" value="Genomic_DNA"/>
</dbReference>
<name>A0A9E4K9F1_9GAMM</name>
<dbReference type="GO" id="GO:0005886">
    <property type="term" value="C:plasma membrane"/>
    <property type="evidence" value="ECO:0007669"/>
    <property type="project" value="UniProtKB-SubCell"/>
</dbReference>
<comment type="subcellular location">
    <subcellularLocation>
        <location evidence="1">Cell inner membrane</location>
    </subcellularLocation>
</comment>
<keyword evidence="6 8" id="KW-0012">Acyltransferase</keyword>
<evidence type="ECO:0000256" key="3">
    <source>
        <dbReference type="ARBA" id="ARBA00022519"/>
    </source>
</evidence>
<reference evidence="8" key="1">
    <citation type="journal article" date="2021" name="Proc. Natl. Acad. Sci. U.S.A.">
        <title>Global biogeography of chemosynthetic symbionts reveals both localized and globally distributed symbiont groups. .</title>
        <authorList>
            <person name="Osvatic J.T."/>
            <person name="Wilkins L.G.E."/>
            <person name="Leibrecht L."/>
            <person name="Leray M."/>
            <person name="Zauner S."/>
            <person name="Polzin J."/>
            <person name="Camacho Y."/>
            <person name="Gros O."/>
            <person name="van Gils J.A."/>
            <person name="Eisen J.A."/>
            <person name="Petersen J.M."/>
            <person name="Yuen B."/>
        </authorList>
    </citation>
    <scope>NUCLEOTIDE SEQUENCE</scope>
    <source>
        <strain evidence="8">MAGclacostrist064TRANS</strain>
    </source>
</reference>
<keyword evidence="7" id="KW-1133">Transmembrane helix</keyword>
<keyword evidence="2" id="KW-1003">Cell membrane</keyword>
<dbReference type="GO" id="GO:0009247">
    <property type="term" value="P:glycolipid biosynthetic process"/>
    <property type="evidence" value="ECO:0007669"/>
    <property type="project" value="UniProtKB-ARBA"/>
</dbReference>
<evidence type="ECO:0000256" key="5">
    <source>
        <dbReference type="ARBA" id="ARBA00023136"/>
    </source>
</evidence>
<evidence type="ECO:0000256" key="4">
    <source>
        <dbReference type="ARBA" id="ARBA00022679"/>
    </source>
</evidence>
<accession>A0A9E4K9F1</accession>
<evidence type="ECO:0000256" key="2">
    <source>
        <dbReference type="ARBA" id="ARBA00022475"/>
    </source>
</evidence>
<organism evidence="8 9">
    <name type="scientific">Candidatus Thiodiazotropha taylori</name>
    <dbReference type="NCBI Taxonomy" id="2792791"/>
    <lineage>
        <taxon>Bacteria</taxon>
        <taxon>Pseudomonadati</taxon>
        <taxon>Pseudomonadota</taxon>
        <taxon>Gammaproteobacteria</taxon>
        <taxon>Chromatiales</taxon>
        <taxon>Sedimenticolaceae</taxon>
        <taxon>Candidatus Thiodiazotropha</taxon>
    </lineage>
</organism>
<dbReference type="AlphaFoldDB" id="A0A9E4K9F1"/>